<evidence type="ECO:0000313" key="2">
    <source>
        <dbReference type="EMBL" id="KAA6378760.1"/>
    </source>
</evidence>
<dbReference type="AlphaFoldDB" id="A0A5J4V8E4"/>
<protein>
    <submittedName>
        <fullName evidence="2">Uncharacterized protein</fullName>
    </submittedName>
</protein>
<name>A0A5J4V8E4_9EUKA</name>
<evidence type="ECO:0000256" key="1">
    <source>
        <dbReference type="SAM" id="MobiDB-lite"/>
    </source>
</evidence>
<sequence length="75" mass="8273">MDQLEDDDEEEDDYDSDADLYTLDDYSVSGYELGIDLNGGGYDGKFGSFGGRNGVGFLSESDEEEDEMESHLLNA</sequence>
<feature type="compositionally biased region" description="Acidic residues" evidence="1">
    <location>
        <begin position="1"/>
        <end position="18"/>
    </location>
</feature>
<reference evidence="2 3" key="1">
    <citation type="submission" date="2019-03" db="EMBL/GenBank/DDBJ databases">
        <title>Single cell metagenomics reveals metabolic interactions within the superorganism composed of flagellate Streblomastix strix and complex community of Bacteroidetes bacteria on its surface.</title>
        <authorList>
            <person name="Treitli S.C."/>
            <person name="Kolisko M."/>
            <person name="Husnik F."/>
            <person name="Keeling P."/>
            <person name="Hampl V."/>
        </authorList>
    </citation>
    <scope>NUCLEOTIDE SEQUENCE [LARGE SCALE GENOMIC DNA]</scope>
    <source>
        <strain evidence="2">ST1C</strain>
    </source>
</reference>
<dbReference type="Proteomes" id="UP000324800">
    <property type="component" value="Unassembled WGS sequence"/>
</dbReference>
<feature type="region of interest" description="Disordered" evidence="1">
    <location>
        <begin position="1"/>
        <end position="21"/>
    </location>
</feature>
<accession>A0A5J4V8E4</accession>
<evidence type="ECO:0000313" key="3">
    <source>
        <dbReference type="Proteomes" id="UP000324800"/>
    </source>
</evidence>
<proteinExistence type="predicted"/>
<dbReference type="EMBL" id="SNRW01008938">
    <property type="protein sequence ID" value="KAA6378760.1"/>
    <property type="molecule type" value="Genomic_DNA"/>
</dbReference>
<gene>
    <name evidence="2" type="ORF">EZS28_025712</name>
</gene>
<organism evidence="2 3">
    <name type="scientific">Streblomastix strix</name>
    <dbReference type="NCBI Taxonomy" id="222440"/>
    <lineage>
        <taxon>Eukaryota</taxon>
        <taxon>Metamonada</taxon>
        <taxon>Preaxostyla</taxon>
        <taxon>Oxymonadida</taxon>
        <taxon>Streblomastigidae</taxon>
        <taxon>Streblomastix</taxon>
    </lineage>
</organism>
<comment type="caution">
    <text evidence="2">The sequence shown here is derived from an EMBL/GenBank/DDBJ whole genome shotgun (WGS) entry which is preliminary data.</text>
</comment>